<proteinExistence type="predicted"/>
<organism evidence="1 2">
    <name type="scientific">Hymenobacter algoricola</name>
    <dbReference type="NCBI Taxonomy" id="486267"/>
    <lineage>
        <taxon>Bacteria</taxon>
        <taxon>Pseudomonadati</taxon>
        <taxon>Bacteroidota</taxon>
        <taxon>Cytophagia</taxon>
        <taxon>Cytophagales</taxon>
        <taxon>Hymenobacteraceae</taxon>
        <taxon>Hymenobacter</taxon>
    </lineage>
</organism>
<reference evidence="2" key="1">
    <citation type="journal article" date="2019" name="Int. J. Syst. Evol. Microbiol.">
        <title>The Global Catalogue of Microorganisms (GCM) 10K type strain sequencing project: providing services to taxonomists for standard genome sequencing and annotation.</title>
        <authorList>
            <consortium name="The Broad Institute Genomics Platform"/>
            <consortium name="The Broad Institute Genome Sequencing Center for Infectious Disease"/>
            <person name="Wu L."/>
            <person name="Ma J."/>
        </authorList>
    </citation>
    <scope>NUCLEOTIDE SEQUENCE [LARGE SCALE GENOMIC DNA]</scope>
    <source>
        <strain evidence="2">JCM 17214</strain>
    </source>
</reference>
<protein>
    <submittedName>
        <fullName evidence="1">Uncharacterized protein</fullName>
    </submittedName>
</protein>
<dbReference type="Proteomes" id="UP001499909">
    <property type="component" value="Unassembled WGS sequence"/>
</dbReference>
<accession>A0ABP7NCL3</accession>
<sequence>MNFETGTTTSTEASTAELPLSNAVRPAEALQLVRAAAADESLIVAVGVDFFQQMNGKFYPLNSNAYNALSVVAVA</sequence>
<dbReference type="RefSeq" id="WP_345115006.1">
    <property type="nucleotide sequence ID" value="NZ_BAABDH010000069.1"/>
</dbReference>
<dbReference type="EMBL" id="BAABDH010000069">
    <property type="protein sequence ID" value="GAA3943134.1"/>
    <property type="molecule type" value="Genomic_DNA"/>
</dbReference>
<keyword evidence="2" id="KW-1185">Reference proteome</keyword>
<comment type="caution">
    <text evidence="1">The sequence shown here is derived from an EMBL/GenBank/DDBJ whole genome shotgun (WGS) entry which is preliminary data.</text>
</comment>
<name>A0ABP7NCL3_9BACT</name>
<evidence type="ECO:0000313" key="2">
    <source>
        <dbReference type="Proteomes" id="UP001499909"/>
    </source>
</evidence>
<gene>
    <name evidence="1" type="ORF">GCM10022406_27660</name>
</gene>
<evidence type="ECO:0000313" key="1">
    <source>
        <dbReference type="EMBL" id="GAA3943134.1"/>
    </source>
</evidence>